<dbReference type="EMBL" id="JAAGME010001574">
    <property type="protein sequence ID" value="NEB72646.1"/>
    <property type="molecule type" value="Genomic_DNA"/>
</dbReference>
<proteinExistence type="predicted"/>
<gene>
    <name evidence="1" type="ORF">G3I39_37070</name>
</gene>
<dbReference type="Proteomes" id="UP000471648">
    <property type="component" value="Unassembled WGS sequence"/>
</dbReference>
<dbReference type="AlphaFoldDB" id="A0A6N9VIE0"/>
<sequence length="80" mass="8883">LLGGITGKPVMDRAMSEGFEFVAMARALLREPDLVNRLREDASTPSLCIHCNKCMPTNFTGTRCVLVDRATTRRETWGTP</sequence>
<name>A0A6N9VIE0_STRMI</name>
<comment type="caution">
    <text evidence="1">The sequence shown here is derived from an EMBL/GenBank/DDBJ whole genome shotgun (WGS) entry which is preliminary data.</text>
</comment>
<dbReference type="Gene3D" id="3.20.20.70">
    <property type="entry name" value="Aldolase class I"/>
    <property type="match status" value="1"/>
</dbReference>
<evidence type="ECO:0000313" key="2">
    <source>
        <dbReference type="Proteomes" id="UP000471648"/>
    </source>
</evidence>
<dbReference type="SUPFAM" id="SSF51395">
    <property type="entry name" value="FMN-linked oxidoreductases"/>
    <property type="match status" value="1"/>
</dbReference>
<protein>
    <submittedName>
        <fullName evidence="1">NADH:flavin oxidoreductase</fullName>
    </submittedName>
</protein>
<dbReference type="InterPro" id="IPR013785">
    <property type="entry name" value="Aldolase_TIM"/>
</dbReference>
<feature type="non-terminal residue" evidence="1">
    <location>
        <position position="80"/>
    </location>
</feature>
<accession>A0A6N9VIE0</accession>
<feature type="non-terminal residue" evidence="1">
    <location>
        <position position="1"/>
    </location>
</feature>
<evidence type="ECO:0000313" key="1">
    <source>
        <dbReference type="EMBL" id="NEB72646.1"/>
    </source>
</evidence>
<reference evidence="1 2" key="1">
    <citation type="submission" date="2020-01" db="EMBL/GenBank/DDBJ databases">
        <title>Insect and environment-associated Actinomycetes.</title>
        <authorList>
            <person name="Currrie C."/>
            <person name="Chevrette M."/>
            <person name="Carlson C."/>
            <person name="Stubbendieck R."/>
            <person name="Wendt-Pienkowski E."/>
        </authorList>
    </citation>
    <scope>NUCLEOTIDE SEQUENCE [LARGE SCALE GENOMIC DNA]</scope>
    <source>
        <strain evidence="1 2">SID14438</strain>
    </source>
</reference>
<organism evidence="1 2">
    <name type="scientific">Streptomyces microflavus</name>
    <name type="common">Streptomyces lipmanii</name>
    <dbReference type="NCBI Taxonomy" id="1919"/>
    <lineage>
        <taxon>Bacteria</taxon>
        <taxon>Bacillati</taxon>
        <taxon>Actinomycetota</taxon>
        <taxon>Actinomycetes</taxon>
        <taxon>Kitasatosporales</taxon>
        <taxon>Streptomycetaceae</taxon>
        <taxon>Streptomyces</taxon>
    </lineage>
</organism>